<organism evidence="2 3">
    <name type="scientific">Molossus molossus</name>
    <name type="common">Pallas' mastiff bat</name>
    <name type="synonym">Vespertilio molossus</name>
    <dbReference type="NCBI Taxonomy" id="27622"/>
    <lineage>
        <taxon>Eukaryota</taxon>
        <taxon>Metazoa</taxon>
        <taxon>Chordata</taxon>
        <taxon>Craniata</taxon>
        <taxon>Vertebrata</taxon>
        <taxon>Euteleostomi</taxon>
        <taxon>Mammalia</taxon>
        <taxon>Eutheria</taxon>
        <taxon>Laurasiatheria</taxon>
        <taxon>Chiroptera</taxon>
        <taxon>Yangochiroptera</taxon>
        <taxon>Molossidae</taxon>
        <taxon>Molossus</taxon>
    </lineage>
</organism>
<name>A0A7J8EC60_MOLMO</name>
<dbReference type="GO" id="GO:0051726">
    <property type="term" value="P:regulation of cell cycle"/>
    <property type="evidence" value="ECO:0007669"/>
    <property type="project" value="InterPro"/>
</dbReference>
<dbReference type="FunCoup" id="A0A7J8EC60">
    <property type="interactions" value="110"/>
</dbReference>
<dbReference type="GO" id="GO:0006915">
    <property type="term" value="P:apoptotic process"/>
    <property type="evidence" value="ECO:0007669"/>
    <property type="project" value="InterPro"/>
</dbReference>
<dbReference type="InterPro" id="IPR010868">
    <property type="entry name" value="Tumor_suppres_ARF"/>
</dbReference>
<reference evidence="2 3" key="1">
    <citation type="journal article" date="2020" name="Nature">
        <title>Six reference-quality genomes reveal evolution of bat adaptations.</title>
        <authorList>
            <person name="Jebb D."/>
            <person name="Huang Z."/>
            <person name="Pippel M."/>
            <person name="Hughes G.M."/>
            <person name="Lavrichenko K."/>
            <person name="Devanna P."/>
            <person name="Winkler S."/>
            <person name="Jermiin L.S."/>
            <person name="Skirmuntt E.C."/>
            <person name="Katzourakis A."/>
            <person name="Burkitt-Gray L."/>
            <person name="Ray D.A."/>
            <person name="Sullivan K.A.M."/>
            <person name="Roscito J.G."/>
            <person name="Kirilenko B.M."/>
            <person name="Davalos L.M."/>
            <person name="Corthals A.P."/>
            <person name="Power M.L."/>
            <person name="Jones G."/>
            <person name="Ransome R.D."/>
            <person name="Dechmann D.K.N."/>
            <person name="Locatelli A.G."/>
            <person name="Puechmaille S.J."/>
            <person name="Fedrigo O."/>
            <person name="Jarvis E.D."/>
            <person name="Hiller M."/>
            <person name="Vernes S.C."/>
            <person name="Myers E.W."/>
            <person name="Teeling E.C."/>
        </authorList>
    </citation>
    <scope>NUCLEOTIDE SEQUENCE [LARGE SCALE GENOMIC DNA]</scope>
    <source>
        <strain evidence="2">MMolMol1</strain>
        <tissue evidence="2">Muscle</tissue>
    </source>
</reference>
<dbReference type="AlphaFoldDB" id="A0A7J8EC60"/>
<accession>A0A7J8EC60</accession>
<evidence type="ECO:0000256" key="1">
    <source>
        <dbReference type="SAM" id="MobiDB-lite"/>
    </source>
</evidence>
<feature type="compositionally biased region" description="Gly residues" evidence="1">
    <location>
        <begin position="97"/>
        <end position="107"/>
    </location>
</feature>
<evidence type="ECO:0000313" key="2">
    <source>
        <dbReference type="EMBL" id="KAF6433077.1"/>
    </source>
</evidence>
<dbReference type="GO" id="GO:0008285">
    <property type="term" value="P:negative regulation of cell population proliferation"/>
    <property type="evidence" value="ECO:0007669"/>
    <property type="project" value="InterPro"/>
</dbReference>
<feature type="region of interest" description="Disordered" evidence="1">
    <location>
        <begin position="48"/>
        <end position="130"/>
    </location>
</feature>
<dbReference type="InParanoid" id="A0A7J8EC60"/>
<proteinExistence type="predicted"/>
<keyword evidence="3" id="KW-1185">Reference proteome</keyword>
<feature type="compositionally biased region" description="Low complexity" evidence="1">
    <location>
        <begin position="108"/>
        <end position="120"/>
    </location>
</feature>
<dbReference type="EMBL" id="JACASF010000014">
    <property type="protein sequence ID" value="KAF6433077.1"/>
    <property type="molecule type" value="Genomic_DNA"/>
</dbReference>
<protein>
    <submittedName>
        <fullName evidence="2">Cyclin dependent kinase inhibitor 2A</fullName>
    </submittedName>
</protein>
<comment type="caution">
    <text evidence="2">The sequence shown here is derived from an EMBL/GenBank/DDBJ whole genome shotgun (WGS) entry which is preliminary data.</text>
</comment>
<sequence>MTRTFLVTVQIRRVCGPPRIRSFVVRTPRTAGLNLQALAALVLTLVRTQRRRRRRTTHCGRSGHDDGQRRGSQAAAAPRRGPQLRGSRHSHPTGARRGPGGLPGDAGGAAPRRGATGRARCLGSPARGPG</sequence>
<evidence type="ECO:0000313" key="3">
    <source>
        <dbReference type="Proteomes" id="UP000550707"/>
    </source>
</evidence>
<feature type="compositionally biased region" description="Basic residues" evidence="1">
    <location>
        <begin position="48"/>
        <end position="58"/>
    </location>
</feature>
<gene>
    <name evidence="2" type="ORF">HJG59_002603</name>
</gene>
<dbReference type="Proteomes" id="UP000550707">
    <property type="component" value="Unassembled WGS sequence"/>
</dbReference>
<dbReference type="Pfam" id="PF07392">
    <property type="entry name" value="P19Arf_N"/>
    <property type="match status" value="1"/>
</dbReference>